<proteinExistence type="inferred from homology"/>
<comment type="caution">
    <text evidence="11">The sequence shown here is derived from an EMBL/GenBank/DDBJ whole genome shotgun (WGS) entry which is preliminary data.</text>
</comment>
<evidence type="ECO:0000256" key="9">
    <source>
        <dbReference type="HAMAP-Rule" id="MF_00236"/>
    </source>
</evidence>
<comment type="similarity">
    <text evidence="9">Belongs to the TatA/E family.</text>
</comment>
<dbReference type="PANTHER" id="PTHR42982:SF1">
    <property type="entry name" value="SEC-INDEPENDENT PROTEIN TRANSLOCASE PROTEIN TATA"/>
    <property type="match status" value="1"/>
</dbReference>
<dbReference type="RefSeq" id="WP_003504383.1">
    <property type="nucleotide sequence ID" value="NZ_BAABZD010000009.1"/>
</dbReference>
<feature type="region of interest" description="Disordered" evidence="10">
    <location>
        <begin position="39"/>
        <end position="59"/>
    </location>
</feature>
<gene>
    <name evidence="9 11" type="primary">tatA</name>
    <name evidence="11" type="ORF">K5I21_06835</name>
    <name evidence="12" type="ORF">PM006_08175</name>
</gene>
<comment type="subcellular location">
    <subcellularLocation>
        <location evidence="1 9">Cell membrane</location>
        <topology evidence="1 9">Single-pass membrane protein</topology>
    </subcellularLocation>
</comment>
<comment type="function">
    <text evidence="9">Part of the twin-arginine translocation (Tat) system that transports large folded proteins containing a characteristic twin-arginine motif in their signal peptide across membranes. TatA could form the protein-conducting channel of the Tat system.</text>
</comment>
<dbReference type="Proteomes" id="UP001300871">
    <property type="component" value="Unassembled WGS sequence"/>
</dbReference>
<keyword evidence="8 9" id="KW-0472">Membrane</keyword>
<dbReference type="AlphaFoldDB" id="A0AAW6AVL3"/>
<evidence type="ECO:0000256" key="6">
    <source>
        <dbReference type="ARBA" id="ARBA00022989"/>
    </source>
</evidence>
<feature type="compositionally biased region" description="Polar residues" evidence="10">
    <location>
        <begin position="50"/>
        <end position="59"/>
    </location>
</feature>
<evidence type="ECO:0000256" key="5">
    <source>
        <dbReference type="ARBA" id="ARBA00022927"/>
    </source>
</evidence>
<name>A0AAW6AVL3_CLOSY</name>
<comment type="subunit">
    <text evidence="9">Forms a complex with TatC.</text>
</comment>
<dbReference type="PANTHER" id="PTHR42982">
    <property type="entry name" value="SEC-INDEPENDENT PROTEIN TRANSLOCASE PROTEIN TATA"/>
    <property type="match status" value="1"/>
</dbReference>
<dbReference type="InterPro" id="IPR003369">
    <property type="entry name" value="TatA/B/E"/>
</dbReference>
<organism evidence="11 13">
    <name type="scientific">Clostridium symbiosum</name>
    <name type="common">Bacteroides symbiosus</name>
    <dbReference type="NCBI Taxonomy" id="1512"/>
    <lineage>
        <taxon>Bacteria</taxon>
        <taxon>Bacillati</taxon>
        <taxon>Bacillota</taxon>
        <taxon>Clostridia</taxon>
        <taxon>Lachnospirales</taxon>
        <taxon>Lachnospiraceae</taxon>
        <taxon>Otoolea</taxon>
    </lineage>
</organism>
<keyword evidence="2 9" id="KW-0813">Transport</keyword>
<dbReference type="Proteomes" id="UP001203136">
    <property type="component" value="Unassembled WGS sequence"/>
</dbReference>
<dbReference type="NCBIfam" id="TIGR01411">
    <property type="entry name" value="tatAE"/>
    <property type="match status" value="1"/>
</dbReference>
<dbReference type="GeneID" id="57971415"/>
<keyword evidence="7 9" id="KW-0811">Translocation</keyword>
<dbReference type="EMBL" id="JAINVB010000001">
    <property type="protein sequence ID" value="MCK0085593.1"/>
    <property type="molecule type" value="Genomic_DNA"/>
</dbReference>
<dbReference type="EMBL" id="JAQLGM010000015">
    <property type="protein sequence ID" value="MDB2000172.1"/>
    <property type="molecule type" value="Genomic_DNA"/>
</dbReference>
<dbReference type="InterPro" id="IPR006312">
    <property type="entry name" value="TatA/E"/>
</dbReference>
<evidence type="ECO:0000313" key="13">
    <source>
        <dbReference type="Proteomes" id="UP001203136"/>
    </source>
</evidence>
<dbReference type="GO" id="GO:0008320">
    <property type="term" value="F:protein transmembrane transporter activity"/>
    <property type="evidence" value="ECO:0007669"/>
    <property type="project" value="UniProtKB-UniRule"/>
</dbReference>
<evidence type="ECO:0000256" key="7">
    <source>
        <dbReference type="ARBA" id="ARBA00023010"/>
    </source>
</evidence>
<evidence type="ECO:0000256" key="10">
    <source>
        <dbReference type="SAM" id="MobiDB-lite"/>
    </source>
</evidence>
<reference evidence="12" key="2">
    <citation type="submission" date="2023-01" db="EMBL/GenBank/DDBJ databases">
        <title>Human gut microbiome strain richness.</title>
        <authorList>
            <person name="Chen-Liaw A."/>
        </authorList>
    </citation>
    <scope>NUCLEOTIDE SEQUENCE</scope>
    <source>
        <strain evidence="12">B1_m1001713B170214d0_201011</strain>
    </source>
</reference>
<dbReference type="Pfam" id="PF02416">
    <property type="entry name" value="TatA_B_E"/>
    <property type="match status" value="1"/>
</dbReference>
<accession>A0AAW6AVL3</accession>
<evidence type="ECO:0000256" key="8">
    <source>
        <dbReference type="ARBA" id="ARBA00023136"/>
    </source>
</evidence>
<reference evidence="11" key="1">
    <citation type="journal article" date="2022" name="Cell Host Microbe">
        <title>Colonization of the live biotherapeutic product VE303 and modulation of the microbiota and metabolites in healthy volunteers.</title>
        <authorList>
            <person name="Dsouza M."/>
            <person name="Menon R."/>
            <person name="Crossette E."/>
            <person name="Bhattarai S.K."/>
            <person name="Schneider J."/>
            <person name="Kim Y.G."/>
            <person name="Reddy S."/>
            <person name="Caballero S."/>
            <person name="Felix C."/>
            <person name="Cornacchione L."/>
            <person name="Hendrickson J."/>
            <person name="Watson A.R."/>
            <person name="Minot S.S."/>
            <person name="Greenfield N."/>
            <person name="Schopf L."/>
            <person name="Szabady R."/>
            <person name="Patarroyo J."/>
            <person name="Smith W."/>
            <person name="Harrison P."/>
            <person name="Kuijper E.J."/>
            <person name="Kelly C.P."/>
            <person name="Olle B."/>
            <person name="Bobilev D."/>
            <person name="Silber J.L."/>
            <person name="Bucci V."/>
            <person name="Roberts B."/>
            <person name="Faith J."/>
            <person name="Norman J.M."/>
        </authorList>
    </citation>
    <scope>NUCLEOTIDE SEQUENCE</scope>
    <source>
        <strain evidence="11">VE303-04</strain>
    </source>
</reference>
<evidence type="ECO:0000313" key="12">
    <source>
        <dbReference type="EMBL" id="MDB2000172.1"/>
    </source>
</evidence>
<evidence type="ECO:0000256" key="4">
    <source>
        <dbReference type="ARBA" id="ARBA00022692"/>
    </source>
</evidence>
<keyword evidence="3 9" id="KW-1003">Cell membrane</keyword>
<evidence type="ECO:0000313" key="11">
    <source>
        <dbReference type="EMBL" id="MCK0085593.1"/>
    </source>
</evidence>
<evidence type="ECO:0000256" key="1">
    <source>
        <dbReference type="ARBA" id="ARBA00004162"/>
    </source>
</evidence>
<dbReference type="HAMAP" id="MF_00236">
    <property type="entry name" value="TatA_E"/>
    <property type="match status" value="1"/>
</dbReference>
<protein>
    <recommendedName>
        <fullName evidence="9">Sec-independent protein translocase protein TatA</fullName>
    </recommendedName>
</protein>
<keyword evidence="4 9" id="KW-0812">Transmembrane</keyword>
<evidence type="ECO:0000256" key="2">
    <source>
        <dbReference type="ARBA" id="ARBA00022448"/>
    </source>
</evidence>
<keyword evidence="5 9" id="KW-0653">Protein transport</keyword>
<dbReference type="GO" id="GO:0033281">
    <property type="term" value="C:TAT protein transport complex"/>
    <property type="evidence" value="ECO:0007669"/>
    <property type="project" value="UniProtKB-UniRule"/>
</dbReference>
<dbReference type="GO" id="GO:0043953">
    <property type="term" value="P:protein transport by the Tat complex"/>
    <property type="evidence" value="ECO:0007669"/>
    <property type="project" value="UniProtKB-UniRule"/>
</dbReference>
<sequence length="59" mass="6518">MRLGTTELLIIMGIAILIFGPKKLPQLGKAMGQTIGNFKRSSKRAEDDTIQVTEEQTEV</sequence>
<dbReference type="NCBIfam" id="NF011430">
    <property type="entry name" value="PRK14861.1"/>
    <property type="match status" value="1"/>
</dbReference>
<dbReference type="Gene3D" id="1.20.5.3310">
    <property type="match status" value="1"/>
</dbReference>
<keyword evidence="6 9" id="KW-1133">Transmembrane helix</keyword>
<evidence type="ECO:0000256" key="3">
    <source>
        <dbReference type="ARBA" id="ARBA00022475"/>
    </source>
</evidence>